<dbReference type="AlphaFoldDB" id="A0AAD5VZH1"/>
<feature type="transmembrane region" description="Helical" evidence="3">
    <location>
        <begin position="460"/>
        <end position="479"/>
    </location>
</feature>
<comment type="caution">
    <text evidence="4">The sequence shown here is derived from an EMBL/GenBank/DDBJ whole genome shotgun (WGS) entry which is preliminary data.</text>
</comment>
<feature type="region of interest" description="Disordered" evidence="2">
    <location>
        <begin position="618"/>
        <end position="686"/>
    </location>
</feature>
<evidence type="ECO:0000313" key="5">
    <source>
        <dbReference type="Proteomes" id="UP001213000"/>
    </source>
</evidence>
<feature type="region of interest" description="Disordered" evidence="2">
    <location>
        <begin position="131"/>
        <end position="169"/>
    </location>
</feature>
<name>A0AAD5VZH1_9AGAR</name>
<dbReference type="CDD" id="cd12087">
    <property type="entry name" value="TM_EGFR-like"/>
    <property type="match status" value="1"/>
</dbReference>
<feature type="region of interest" description="Disordered" evidence="2">
    <location>
        <begin position="74"/>
        <end position="93"/>
    </location>
</feature>
<organism evidence="4 5">
    <name type="scientific">Leucocoprinus birnbaumii</name>
    <dbReference type="NCBI Taxonomy" id="56174"/>
    <lineage>
        <taxon>Eukaryota</taxon>
        <taxon>Fungi</taxon>
        <taxon>Dikarya</taxon>
        <taxon>Basidiomycota</taxon>
        <taxon>Agaricomycotina</taxon>
        <taxon>Agaricomycetes</taxon>
        <taxon>Agaricomycetidae</taxon>
        <taxon>Agaricales</taxon>
        <taxon>Agaricineae</taxon>
        <taxon>Agaricaceae</taxon>
        <taxon>Leucocoprinus</taxon>
    </lineage>
</organism>
<evidence type="ECO:0000256" key="1">
    <source>
        <dbReference type="SAM" id="Coils"/>
    </source>
</evidence>
<sequence>MVTSSLSAFPPTSTLTVPIVAEVQADSTGQSTHPRLDTAAIIGIVLLVSLFVVIAGLNIASRVLRRRRKPLLPMAENPKTNSPPIQPILQRPPPPRRVTVPPQLPSHPEATHLSITRVLFRKPRQITLPDPFRLEYETPDNPFNDTAGRNSLPRPEAEHNRNSNHRTGGLFERILQPSSPPITSPDPFYLEPIAPGPIHILSHKPSLTAEAEKAEKAQIEDRTRQAVDDPDQIDDESPPVPDNQPPPSESDEIDSPGTDLRVLETRNALGRVQQLAAQLERELQDLTGGLPPAQQQEYYLDIRRSFSGSLREIGRDSLDIELVPRRLSQTTTVYTGPPPSYLTNEVTPALFLSFDPLSTQSEGKSFTISDNLPTPTLSPFGAARNQDDKPARADIACSSRFEPTSVHINAVADVLTSSQGQTLTLGSTSTTIISTGVETAVVTTTAADGSQILITTRRSFTHTLTSTVPIVTVVPTGSAETRPTSSSLNTTIIIPAVVIPLLVLIAGLLGCLYCNRLRRRRRSQEQISLEAEVQPETNLQSSLISRLKPQQVTTPNPFRLERRDPTNSDDAEGNQSLEDPFHDINASNTDQRVLEARSALDRVQQMAARLERELHDLSSGLVSTRQPEAGLSDRQRRNGEPLVAGGRIMAPSDDIEVAQRRSSEGRVRPVSSATTAYSSPPPSYNE</sequence>
<feature type="region of interest" description="Disordered" evidence="2">
    <location>
        <begin position="532"/>
        <end position="587"/>
    </location>
</feature>
<evidence type="ECO:0000256" key="2">
    <source>
        <dbReference type="SAM" id="MobiDB-lite"/>
    </source>
</evidence>
<keyword evidence="5" id="KW-1185">Reference proteome</keyword>
<feature type="transmembrane region" description="Helical" evidence="3">
    <location>
        <begin position="41"/>
        <end position="60"/>
    </location>
</feature>
<accession>A0AAD5VZH1</accession>
<feature type="transmembrane region" description="Helical" evidence="3">
    <location>
        <begin position="491"/>
        <end position="514"/>
    </location>
</feature>
<feature type="region of interest" description="Disordered" evidence="2">
    <location>
        <begin position="208"/>
        <end position="257"/>
    </location>
</feature>
<evidence type="ECO:0008006" key="6">
    <source>
        <dbReference type="Google" id="ProtNLM"/>
    </source>
</evidence>
<proteinExistence type="predicted"/>
<keyword evidence="1" id="KW-0175">Coiled coil</keyword>
<feature type="compositionally biased region" description="Basic and acidic residues" evidence="2">
    <location>
        <begin position="657"/>
        <end position="667"/>
    </location>
</feature>
<keyword evidence="3" id="KW-1133">Transmembrane helix</keyword>
<evidence type="ECO:0000256" key="3">
    <source>
        <dbReference type="SAM" id="Phobius"/>
    </source>
</evidence>
<dbReference type="EMBL" id="JANIEX010000153">
    <property type="protein sequence ID" value="KAJ3572179.1"/>
    <property type="molecule type" value="Genomic_DNA"/>
</dbReference>
<feature type="compositionally biased region" description="Pro residues" evidence="2">
    <location>
        <begin position="84"/>
        <end position="93"/>
    </location>
</feature>
<reference evidence="4" key="1">
    <citation type="submission" date="2022-07" db="EMBL/GenBank/DDBJ databases">
        <title>Genome Sequence of Leucocoprinus birnbaumii.</title>
        <authorList>
            <person name="Buettner E."/>
        </authorList>
    </citation>
    <scope>NUCLEOTIDE SEQUENCE</scope>
    <source>
        <strain evidence="4">VT141</strain>
    </source>
</reference>
<evidence type="ECO:0000313" key="4">
    <source>
        <dbReference type="EMBL" id="KAJ3572179.1"/>
    </source>
</evidence>
<gene>
    <name evidence="4" type="ORF">NP233_g3266</name>
</gene>
<keyword evidence="3" id="KW-0472">Membrane</keyword>
<feature type="compositionally biased region" description="Pro residues" evidence="2">
    <location>
        <begin position="238"/>
        <end position="248"/>
    </location>
</feature>
<dbReference type="Proteomes" id="UP001213000">
    <property type="component" value="Unassembled WGS sequence"/>
</dbReference>
<feature type="compositionally biased region" description="Polar residues" evidence="2">
    <location>
        <begin position="535"/>
        <end position="556"/>
    </location>
</feature>
<feature type="compositionally biased region" description="Acidic residues" evidence="2">
    <location>
        <begin position="228"/>
        <end position="237"/>
    </location>
</feature>
<protein>
    <recommendedName>
        <fullName evidence="6">Transmembrane protein</fullName>
    </recommendedName>
</protein>
<feature type="compositionally biased region" description="Basic and acidic residues" evidence="2">
    <location>
        <begin position="210"/>
        <end position="227"/>
    </location>
</feature>
<feature type="coiled-coil region" evidence="1">
    <location>
        <begin position="262"/>
        <end position="289"/>
    </location>
</feature>
<keyword evidence="3" id="KW-0812">Transmembrane</keyword>